<keyword evidence="3 6" id="KW-0812">Transmembrane</keyword>
<dbReference type="STRING" id="1619100.UT34_C0001G0176"/>
<feature type="transmembrane region" description="Helical" evidence="6">
    <location>
        <begin position="12"/>
        <end position="28"/>
    </location>
</feature>
<dbReference type="AlphaFoldDB" id="A0A0G0N012"/>
<feature type="transmembrane region" description="Helical" evidence="6">
    <location>
        <begin position="269"/>
        <end position="288"/>
    </location>
</feature>
<feature type="transmembrane region" description="Helical" evidence="6">
    <location>
        <begin position="128"/>
        <end position="146"/>
    </location>
</feature>
<keyword evidence="4 6" id="KW-1133">Transmembrane helix</keyword>
<feature type="transmembrane region" description="Helical" evidence="6">
    <location>
        <begin position="70"/>
        <end position="92"/>
    </location>
</feature>
<evidence type="ECO:0000256" key="5">
    <source>
        <dbReference type="ARBA" id="ARBA00023136"/>
    </source>
</evidence>
<feature type="domain" description="EamA" evidence="7">
    <location>
        <begin position="152"/>
        <end position="284"/>
    </location>
</feature>
<dbReference type="InterPro" id="IPR000620">
    <property type="entry name" value="EamA_dom"/>
</dbReference>
<evidence type="ECO:0000256" key="4">
    <source>
        <dbReference type="ARBA" id="ARBA00022989"/>
    </source>
</evidence>
<protein>
    <recommendedName>
        <fullName evidence="7">EamA domain-containing protein</fullName>
    </recommendedName>
</protein>
<proteinExistence type="predicted"/>
<accession>A0A0G0N012</accession>
<dbReference type="PANTHER" id="PTHR32322">
    <property type="entry name" value="INNER MEMBRANE TRANSPORTER"/>
    <property type="match status" value="1"/>
</dbReference>
<feature type="transmembrane region" description="Helical" evidence="6">
    <location>
        <begin position="183"/>
        <end position="203"/>
    </location>
</feature>
<dbReference type="SUPFAM" id="SSF103481">
    <property type="entry name" value="Multidrug resistance efflux transporter EmrE"/>
    <property type="match status" value="2"/>
</dbReference>
<name>A0A0G0N012_9BACT</name>
<dbReference type="Gene3D" id="1.10.3730.20">
    <property type="match status" value="1"/>
</dbReference>
<feature type="transmembrane region" description="Helical" evidence="6">
    <location>
        <begin position="152"/>
        <end position="171"/>
    </location>
</feature>
<dbReference type="Proteomes" id="UP000034799">
    <property type="component" value="Unassembled WGS sequence"/>
</dbReference>
<feature type="transmembrane region" description="Helical" evidence="6">
    <location>
        <begin position="98"/>
        <end position="119"/>
    </location>
</feature>
<evidence type="ECO:0000259" key="7">
    <source>
        <dbReference type="Pfam" id="PF00892"/>
    </source>
</evidence>
<dbReference type="InterPro" id="IPR037185">
    <property type="entry name" value="EmrE-like"/>
</dbReference>
<evidence type="ECO:0000256" key="1">
    <source>
        <dbReference type="ARBA" id="ARBA00004651"/>
    </source>
</evidence>
<comment type="caution">
    <text evidence="8">The sequence shown here is derived from an EMBL/GenBank/DDBJ whole genome shotgun (WGS) entry which is preliminary data.</text>
</comment>
<evidence type="ECO:0000313" key="8">
    <source>
        <dbReference type="EMBL" id="KKR06136.1"/>
    </source>
</evidence>
<keyword evidence="5 6" id="KW-0472">Membrane</keyword>
<dbReference type="GO" id="GO:0005886">
    <property type="term" value="C:plasma membrane"/>
    <property type="evidence" value="ECO:0007669"/>
    <property type="project" value="UniProtKB-SubCell"/>
</dbReference>
<evidence type="ECO:0000256" key="3">
    <source>
        <dbReference type="ARBA" id="ARBA00022692"/>
    </source>
</evidence>
<dbReference type="PANTHER" id="PTHR32322:SF18">
    <property type="entry name" value="S-ADENOSYLMETHIONINE_S-ADENOSYLHOMOCYSTEINE TRANSPORTER"/>
    <property type="match status" value="1"/>
</dbReference>
<dbReference type="EMBL" id="LBWK01000001">
    <property type="protein sequence ID" value="KKR06136.1"/>
    <property type="molecule type" value="Genomic_DNA"/>
</dbReference>
<feature type="transmembrane region" description="Helical" evidence="6">
    <location>
        <begin position="40"/>
        <end position="58"/>
    </location>
</feature>
<reference evidence="8 9" key="1">
    <citation type="journal article" date="2015" name="Nature">
        <title>rRNA introns, odd ribosomes, and small enigmatic genomes across a large radiation of phyla.</title>
        <authorList>
            <person name="Brown C.T."/>
            <person name="Hug L.A."/>
            <person name="Thomas B.C."/>
            <person name="Sharon I."/>
            <person name="Castelle C.J."/>
            <person name="Singh A."/>
            <person name="Wilkins M.J."/>
            <person name="Williams K.H."/>
            <person name="Banfield J.F."/>
        </authorList>
    </citation>
    <scope>NUCLEOTIDE SEQUENCE [LARGE SCALE GENOMIC DNA]</scope>
</reference>
<feature type="transmembrane region" description="Helical" evidence="6">
    <location>
        <begin position="215"/>
        <end position="236"/>
    </location>
</feature>
<keyword evidence="2" id="KW-1003">Cell membrane</keyword>
<feature type="transmembrane region" description="Helical" evidence="6">
    <location>
        <begin position="243"/>
        <end position="263"/>
    </location>
</feature>
<evidence type="ECO:0000256" key="6">
    <source>
        <dbReference type="SAM" id="Phobius"/>
    </source>
</evidence>
<feature type="domain" description="EamA" evidence="7">
    <location>
        <begin position="14"/>
        <end position="142"/>
    </location>
</feature>
<dbReference type="Pfam" id="PF00892">
    <property type="entry name" value="EamA"/>
    <property type="match status" value="2"/>
</dbReference>
<dbReference type="InterPro" id="IPR050638">
    <property type="entry name" value="AA-Vitamin_Transporters"/>
</dbReference>
<organism evidence="8 9">
    <name type="scientific">candidate division WS6 bacterium GW2011_GWF2_39_15</name>
    <dbReference type="NCBI Taxonomy" id="1619100"/>
    <lineage>
        <taxon>Bacteria</taxon>
        <taxon>Candidatus Dojkabacteria</taxon>
    </lineage>
</organism>
<evidence type="ECO:0000256" key="2">
    <source>
        <dbReference type="ARBA" id="ARBA00022475"/>
    </source>
</evidence>
<sequence length="304" mass="34149">MNTKTNRIVGGLELLLASAIYGLYGLFYRNISGFGEFSQGFLRSGIIMSVLLIIFLMNKKKWQIYQKKDLKWFALWIIPSSLQPVMTFIAFNKLPVGLVYYLLYAAMIISSFLSGVVFFKEKLNLEKALSLICVLIGITFIYGSNLSFVTNIYVIFALFSGFVIGLWNTLTKKLSGNYSEEQMIFSDNTLTFVICLVVAIINAETFPSIGNYMSYVWLVAFSLITLTTGVLIVRGFNKVEAQVGSLIVPMEIVFGSIVGYLFLNETLSKEMYFGGLFILLAATLPYIVEIIKQRVNVKGQPILQ</sequence>
<comment type="subcellular location">
    <subcellularLocation>
        <location evidence="1">Cell membrane</location>
        <topology evidence="1">Multi-pass membrane protein</topology>
    </subcellularLocation>
</comment>
<gene>
    <name evidence="8" type="ORF">UT34_C0001G0176</name>
</gene>
<evidence type="ECO:0000313" key="9">
    <source>
        <dbReference type="Proteomes" id="UP000034799"/>
    </source>
</evidence>